<sequence>INRLDGLTIVTGTNSLRSGGDVYKVKKIIPHEGFSMSRMRHDIALVKVSQPIKMSRLVRKINLPTTDTPGDQGAMLSGWGAYTFPQEKFPDKLQKLGLKTLSHDRCSSLSKQAGNDLPIYPDNICTITQAGKGACHGDSGGPLASSGVQIGVVSWGKPCAKGAPDVFARVYKYLDWINRNMRN</sequence>
<dbReference type="Pfam" id="PF00089">
    <property type="entry name" value="Trypsin"/>
    <property type="match status" value="1"/>
</dbReference>
<dbReference type="GO" id="GO:0004252">
    <property type="term" value="F:serine-type endopeptidase activity"/>
    <property type="evidence" value="ECO:0007669"/>
    <property type="project" value="InterPro"/>
</dbReference>
<evidence type="ECO:0000256" key="5">
    <source>
        <dbReference type="ARBA" id="ARBA00023157"/>
    </source>
</evidence>
<evidence type="ECO:0000256" key="2">
    <source>
        <dbReference type="ARBA" id="ARBA00022670"/>
    </source>
</evidence>
<dbReference type="InterPro" id="IPR043504">
    <property type="entry name" value="Peptidase_S1_PA_chymotrypsin"/>
</dbReference>
<keyword evidence="5" id="KW-1015">Disulfide bond</keyword>
<keyword evidence="9" id="KW-1185">Reference proteome</keyword>
<dbReference type="CDD" id="cd00190">
    <property type="entry name" value="Tryp_SPc"/>
    <property type="match status" value="1"/>
</dbReference>
<accession>A0A8K0G509</accession>
<evidence type="ECO:0000256" key="6">
    <source>
        <dbReference type="ARBA" id="ARBA00024195"/>
    </source>
</evidence>
<comment type="caution">
    <text evidence="8">The sequence shown here is derived from an EMBL/GenBank/DDBJ whole genome shotgun (WGS) entry which is preliminary data.</text>
</comment>
<proteinExistence type="inferred from homology"/>
<dbReference type="InterPro" id="IPR051487">
    <property type="entry name" value="Ser/Thr_Proteases_Immune/Dev"/>
</dbReference>
<dbReference type="Gene3D" id="2.40.10.10">
    <property type="entry name" value="Trypsin-like serine proteases"/>
    <property type="match status" value="1"/>
</dbReference>
<organism evidence="8 9">
    <name type="scientific">Ignelater luminosus</name>
    <name type="common">Cucubano</name>
    <name type="synonym">Pyrophorus luminosus</name>
    <dbReference type="NCBI Taxonomy" id="2038154"/>
    <lineage>
        <taxon>Eukaryota</taxon>
        <taxon>Metazoa</taxon>
        <taxon>Ecdysozoa</taxon>
        <taxon>Arthropoda</taxon>
        <taxon>Hexapoda</taxon>
        <taxon>Insecta</taxon>
        <taxon>Pterygota</taxon>
        <taxon>Neoptera</taxon>
        <taxon>Endopterygota</taxon>
        <taxon>Coleoptera</taxon>
        <taxon>Polyphaga</taxon>
        <taxon>Elateriformia</taxon>
        <taxon>Elateroidea</taxon>
        <taxon>Elateridae</taxon>
        <taxon>Agrypninae</taxon>
        <taxon>Pyrophorini</taxon>
        <taxon>Ignelater</taxon>
    </lineage>
</organism>
<evidence type="ECO:0000256" key="4">
    <source>
        <dbReference type="ARBA" id="ARBA00022825"/>
    </source>
</evidence>
<feature type="domain" description="Peptidase S1" evidence="7">
    <location>
        <begin position="1"/>
        <end position="182"/>
    </location>
</feature>
<keyword evidence="2" id="KW-0645">Protease</keyword>
<evidence type="ECO:0000259" key="7">
    <source>
        <dbReference type="PROSITE" id="PS50240"/>
    </source>
</evidence>
<evidence type="ECO:0000313" key="9">
    <source>
        <dbReference type="Proteomes" id="UP000801492"/>
    </source>
</evidence>
<dbReference type="InterPro" id="IPR033116">
    <property type="entry name" value="TRYPSIN_SER"/>
</dbReference>
<reference evidence="8" key="1">
    <citation type="submission" date="2019-08" db="EMBL/GenBank/DDBJ databases">
        <title>The genome of the North American firefly Photinus pyralis.</title>
        <authorList>
            <consortium name="Photinus pyralis genome working group"/>
            <person name="Fallon T.R."/>
            <person name="Sander Lower S.E."/>
            <person name="Weng J.-K."/>
        </authorList>
    </citation>
    <scope>NUCLEOTIDE SEQUENCE</scope>
    <source>
        <strain evidence="8">TRF0915ILg1</strain>
        <tissue evidence="8">Whole body</tissue>
    </source>
</reference>
<evidence type="ECO:0000256" key="3">
    <source>
        <dbReference type="ARBA" id="ARBA00022801"/>
    </source>
</evidence>
<dbReference type="InterPro" id="IPR001314">
    <property type="entry name" value="Peptidase_S1A"/>
</dbReference>
<gene>
    <name evidence="8" type="ORF">ILUMI_20017</name>
</gene>
<dbReference type="EMBL" id="VTPC01088520">
    <property type="protein sequence ID" value="KAF2886156.1"/>
    <property type="molecule type" value="Genomic_DNA"/>
</dbReference>
<feature type="non-terminal residue" evidence="8">
    <location>
        <position position="1"/>
    </location>
</feature>
<comment type="similarity">
    <text evidence="6">Belongs to the peptidase S1 family. CLIP subfamily.</text>
</comment>
<dbReference type="InterPro" id="IPR001254">
    <property type="entry name" value="Trypsin_dom"/>
</dbReference>
<comment type="subcellular location">
    <subcellularLocation>
        <location evidence="1">Secreted</location>
        <location evidence="1">Extracellular space</location>
    </subcellularLocation>
</comment>
<dbReference type="PROSITE" id="PS00135">
    <property type="entry name" value="TRYPSIN_SER"/>
    <property type="match status" value="1"/>
</dbReference>
<dbReference type="OrthoDB" id="6755574at2759"/>
<protein>
    <recommendedName>
        <fullName evidence="7">Peptidase S1 domain-containing protein</fullName>
    </recommendedName>
</protein>
<dbReference type="SMART" id="SM00020">
    <property type="entry name" value="Tryp_SPc"/>
    <property type="match status" value="1"/>
</dbReference>
<dbReference type="AlphaFoldDB" id="A0A8K0G509"/>
<dbReference type="GO" id="GO:0005576">
    <property type="term" value="C:extracellular region"/>
    <property type="evidence" value="ECO:0007669"/>
    <property type="project" value="UniProtKB-SubCell"/>
</dbReference>
<dbReference type="InterPro" id="IPR009003">
    <property type="entry name" value="Peptidase_S1_PA"/>
</dbReference>
<dbReference type="GO" id="GO:0006508">
    <property type="term" value="P:proteolysis"/>
    <property type="evidence" value="ECO:0007669"/>
    <property type="project" value="UniProtKB-KW"/>
</dbReference>
<keyword evidence="4" id="KW-0720">Serine protease</keyword>
<dbReference type="FunFam" id="2.40.10.10:FF:000036">
    <property type="entry name" value="Trypsin beta"/>
    <property type="match status" value="1"/>
</dbReference>
<dbReference type="SUPFAM" id="SSF50494">
    <property type="entry name" value="Trypsin-like serine proteases"/>
    <property type="match status" value="1"/>
</dbReference>
<name>A0A8K0G509_IGNLU</name>
<keyword evidence="3" id="KW-0378">Hydrolase</keyword>
<dbReference type="Proteomes" id="UP000801492">
    <property type="component" value="Unassembled WGS sequence"/>
</dbReference>
<dbReference type="PROSITE" id="PS50240">
    <property type="entry name" value="TRYPSIN_DOM"/>
    <property type="match status" value="1"/>
</dbReference>
<evidence type="ECO:0000256" key="1">
    <source>
        <dbReference type="ARBA" id="ARBA00004239"/>
    </source>
</evidence>
<dbReference type="PRINTS" id="PR00722">
    <property type="entry name" value="CHYMOTRYPSIN"/>
</dbReference>
<evidence type="ECO:0000313" key="8">
    <source>
        <dbReference type="EMBL" id="KAF2886156.1"/>
    </source>
</evidence>
<dbReference type="PANTHER" id="PTHR24256">
    <property type="entry name" value="TRYPTASE-RELATED"/>
    <property type="match status" value="1"/>
</dbReference>